<dbReference type="PANTHER" id="PTHR43283:SF7">
    <property type="entry name" value="BETA-LACTAMASE-RELATED DOMAIN-CONTAINING PROTEIN"/>
    <property type="match status" value="1"/>
</dbReference>
<dbReference type="EMBL" id="JAVDSB010000010">
    <property type="protein sequence ID" value="MDR6553504.1"/>
    <property type="molecule type" value="Genomic_DNA"/>
</dbReference>
<dbReference type="Pfam" id="PF00144">
    <property type="entry name" value="Beta-lactamase"/>
    <property type="match status" value="1"/>
</dbReference>
<dbReference type="Gene3D" id="3.40.710.10">
    <property type="entry name" value="DD-peptidase/beta-lactamase superfamily"/>
    <property type="match status" value="1"/>
</dbReference>
<dbReference type="InterPro" id="IPR012338">
    <property type="entry name" value="Beta-lactam/transpept-like"/>
</dbReference>
<evidence type="ECO:0000259" key="2">
    <source>
        <dbReference type="Pfam" id="PF00144"/>
    </source>
</evidence>
<evidence type="ECO:0000256" key="1">
    <source>
        <dbReference type="SAM" id="MobiDB-lite"/>
    </source>
</evidence>
<dbReference type="SUPFAM" id="SSF56601">
    <property type="entry name" value="beta-lactamase/transpeptidase-like"/>
    <property type="match status" value="1"/>
</dbReference>
<feature type="domain" description="Beta-lactamase-related" evidence="2">
    <location>
        <begin position="57"/>
        <end position="333"/>
    </location>
</feature>
<feature type="region of interest" description="Disordered" evidence="1">
    <location>
        <begin position="1"/>
        <end position="21"/>
    </location>
</feature>
<dbReference type="InterPro" id="IPR001466">
    <property type="entry name" value="Beta-lactam-related"/>
</dbReference>
<dbReference type="InterPro" id="IPR050789">
    <property type="entry name" value="Diverse_Enzym_Activities"/>
</dbReference>
<organism evidence="3 4">
    <name type="scientific">Paenibacillus qinlingensis</name>
    <dbReference type="NCBI Taxonomy" id="1837343"/>
    <lineage>
        <taxon>Bacteria</taxon>
        <taxon>Bacillati</taxon>
        <taxon>Bacillota</taxon>
        <taxon>Bacilli</taxon>
        <taxon>Bacillales</taxon>
        <taxon>Paenibacillaceae</taxon>
        <taxon>Paenibacillus</taxon>
    </lineage>
</organism>
<dbReference type="Proteomes" id="UP001267290">
    <property type="component" value="Unassembled WGS sequence"/>
</dbReference>
<proteinExistence type="predicted"/>
<keyword evidence="4" id="KW-1185">Reference proteome</keyword>
<evidence type="ECO:0000313" key="3">
    <source>
        <dbReference type="EMBL" id="MDR6553504.1"/>
    </source>
</evidence>
<accession>A0ABU1P1T9</accession>
<evidence type="ECO:0000313" key="4">
    <source>
        <dbReference type="Proteomes" id="UP001267290"/>
    </source>
</evidence>
<sequence length="377" mass="41735">MLTNVTSPPQSGYGTVSHPADLWPTQGWPTSTPEAQGIFSATLAKTFEVFDKQGVHSVAIIRHGVLVADAYKEGIQAEIPQDMKSVTKSVTSALVGIALAEGKLKSPEQRLAVFFPELEKDPLKSKIRLKHLLSMTSGLAWDNYQEHSSNEMMHEPDWIQYILDRPVKHEPGEVFNYSNGDAHLLSAVLEKVTGMTMLDYAKSRLFEPLGITNVSWNHDHNGMTIGAWALALTLEDMAKIGLLYLKEGQWEGKSIIPQAWIRTSLAKRIHLNYSNGTRGTYGYYWWSKTLAKGIVRGSRKEMDVFYASGSGGRRIFVIPDLDLIVALTANTEDVDMPEGLLLHVLQSIRSDKGLTENPVANAQLKQAIQAFSTSAVI</sequence>
<comment type="caution">
    <text evidence="3">The sequence shown here is derived from an EMBL/GenBank/DDBJ whole genome shotgun (WGS) entry which is preliminary data.</text>
</comment>
<dbReference type="RefSeq" id="WP_310500966.1">
    <property type="nucleotide sequence ID" value="NZ_JAVDSB010000010.1"/>
</dbReference>
<reference evidence="3 4" key="1">
    <citation type="submission" date="2023-07" db="EMBL/GenBank/DDBJ databases">
        <title>Sorghum-associated microbial communities from plants grown in Nebraska, USA.</title>
        <authorList>
            <person name="Schachtman D."/>
        </authorList>
    </citation>
    <scope>NUCLEOTIDE SEQUENCE [LARGE SCALE GENOMIC DNA]</scope>
    <source>
        <strain evidence="3 4">CC258</strain>
    </source>
</reference>
<dbReference type="PANTHER" id="PTHR43283">
    <property type="entry name" value="BETA-LACTAMASE-RELATED"/>
    <property type="match status" value="1"/>
</dbReference>
<name>A0ABU1P1T9_9BACL</name>
<protein>
    <submittedName>
        <fullName evidence="3">CubicO group peptidase (Beta-lactamase class C family)</fullName>
    </submittedName>
</protein>
<gene>
    <name evidence="3" type="ORF">J2736_004711</name>
</gene>
<feature type="compositionally biased region" description="Polar residues" evidence="1">
    <location>
        <begin position="1"/>
        <end position="14"/>
    </location>
</feature>